<feature type="region of interest" description="Disordered" evidence="1">
    <location>
        <begin position="1"/>
        <end position="26"/>
    </location>
</feature>
<feature type="region of interest" description="Disordered" evidence="1">
    <location>
        <begin position="139"/>
        <end position="327"/>
    </location>
</feature>
<keyword evidence="4" id="KW-1185">Reference proteome</keyword>
<dbReference type="EMBL" id="ML014242">
    <property type="protein sequence ID" value="RKO99994.1"/>
    <property type="molecule type" value="Genomic_DNA"/>
</dbReference>
<protein>
    <recommendedName>
        <fullName evidence="2">FMR1-interacting protein 1 conserved domain-containing protein</fullName>
    </recommendedName>
</protein>
<evidence type="ECO:0000313" key="3">
    <source>
        <dbReference type="EMBL" id="RKO99994.1"/>
    </source>
</evidence>
<feature type="region of interest" description="Disordered" evidence="1">
    <location>
        <begin position="40"/>
        <end position="64"/>
    </location>
</feature>
<accession>A0A4P9X4K9</accession>
<dbReference type="Pfam" id="PF10453">
    <property type="entry name" value="NUFIP1"/>
    <property type="match status" value="1"/>
</dbReference>
<evidence type="ECO:0000313" key="4">
    <source>
        <dbReference type="Proteomes" id="UP000274922"/>
    </source>
</evidence>
<feature type="compositionally biased region" description="Basic residues" evidence="1">
    <location>
        <begin position="417"/>
        <end position="427"/>
    </location>
</feature>
<proteinExistence type="predicted"/>
<gene>
    <name evidence="3" type="ORF">CXG81DRAFT_27276</name>
</gene>
<feature type="region of interest" description="Disordered" evidence="1">
    <location>
        <begin position="362"/>
        <end position="459"/>
    </location>
</feature>
<dbReference type="Proteomes" id="UP000274922">
    <property type="component" value="Unassembled WGS sequence"/>
</dbReference>
<name>A0A4P9X4K9_9FUNG</name>
<reference evidence="4" key="1">
    <citation type="journal article" date="2018" name="Nat. Microbiol.">
        <title>Leveraging single-cell genomics to expand the fungal tree of life.</title>
        <authorList>
            <person name="Ahrendt S.R."/>
            <person name="Quandt C.A."/>
            <person name="Ciobanu D."/>
            <person name="Clum A."/>
            <person name="Salamov A."/>
            <person name="Andreopoulos B."/>
            <person name="Cheng J.F."/>
            <person name="Woyke T."/>
            <person name="Pelin A."/>
            <person name="Henrissat B."/>
            <person name="Reynolds N.K."/>
            <person name="Benny G.L."/>
            <person name="Smith M.E."/>
            <person name="James T.Y."/>
            <person name="Grigoriev I.V."/>
        </authorList>
    </citation>
    <scope>NUCLEOTIDE SEQUENCE [LARGE SCALE GENOMIC DNA]</scope>
    <source>
        <strain evidence="4">ATCC 52028</strain>
    </source>
</reference>
<sequence length="527" mass="53679">MASWNLPPGGQAYPPPPATDPYGRPYAPMPPYSPAAYPQGTGYYQSSPHPAGAGSALSHDATHPAMAPYPPAHASYPGSWHAPGAAAANSAYHGYASYHHPAIAYGQPPPYGAPGSGMMPNAYGAPAPHAVPPPLRPAAAASPVALPPASSARPGLPAKPTVPSFRSSSSPPHLRQTGGVVDPARPAPPSPLATGVAAAPHGPSADADAPDPTSAAECPPETATGSDIPTAPGRRAAANKRRRQRVAERNREQKRAKEAHGPASPSRASTAVGPPAPPRSPAGDTAGVGHGRGDAAAMLAAGGVPSSGTASAVRRPPSPSATPAAANARAAEAAPVLLSRRIESPEEIAAWIAERRAAFPTAANVARKQREARERRARGEAMPSNPDLEAVKRNQAQLFPSGGSRRDAAHGKPGSAHARHGGHHLGHRHGDAKGGRDAHAGAAAPGSPSPATSPPGGYETWQIYRRPNLLRSLLRADIERDKSHVLQVIYHVLRSRAAPSRIPATMPATLPATAPASVATPSVSDAA</sequence>
<feature type="compositionally biased region" description="Basic and acidic residues" evidence="1">
    <location>
        <begin position="368"/>
        <end position="379"/>
    </location>
</feature>
<feature type="domain" description="FMR1-interacting protein 1 conserved" evidence="2">
    <location>
        <begin position="340"/>
        <end position="380"/>
    </location>
</feature>
<dbReference type="AlphaFoldDB" id="A0A4P9X4K9"/>
<organism evidence="3 4">
    <name type="scientific">Caulochytrium protostelioides</name>
    <dbReference type="NCBI Taxonomy" id="1555241"/>
    <lineage>
        <taxon>Eukaryota</taxon>
        <taxon>Fungi</taxon>
        <taxon>Fungi incertae sedis</taxon>
        <taxon>Chytridiomycota</taxon>
        <taxon>Chytridiomycota incertae sedis</taxon>
        <taxon>Chytridiomycetes</taxon>
        <taxon>Caulochytriales</taxon>
        <taxon>Caulochytriaceae</taxon>
        <taxon>Caulochytrium</taxon>
    </lineage>
</organism>
<feature type="compositionally biased region" description="Low complexity" evidence="1">
    <location>
        <begin position="197"/>
        <end position="216"/>
    </location>
</feature>
<evidence type="ECO:0000259" key="2">
    <source>
        <dbReference type="Pfam" id="PF10453"/>
    </source>
</evidence>
<feature type="compositionally biased region" description="Basic and acidic residues" evidence="1">
    <location>
        <begin position="245"/>
        <end position="260"/>
    </location>
</feature>
<evidence type="ECO:0000256" key="1">
    <source>
        <dbReference type="SAM" id="MobiDB-lite"/>
    </source>
</evidence>
<feature type="compositionally biased region" description="Low complexity" evidence="1">
    <location>
        <begin position="139"/>
        <end position="154"/>
    </location>
</feature>
<feature type="compositionally biased region" description="Low complexity" evidence="1">
    <location>
        <begin position="310"/>
        <end position="327"/>
    </location>
</feature>
<feature type="compositionally biased region" description="Basic and acidic residues" evidence="1">
    <location>
        <begin position="428"/>
        <end position="439"/>
    </location>
</feature>
<dbReference type="InterPro" id="IPR019496">
    <property type="entry name" value="NUFIP1_cons_dom"/>
</dbReference>